<evidence type="ECO:0008006" key="3">
    <source>
        <dbReference type="Google" id="ProtNLM"/>
    </source>
</evidence>
<dbReference type="CDD" id="cd00093">
    <property type="entry name" value="HTH_XRE"/>
    <property type="match status" value="1"/>
</dbReference>
<reference evidence="1 2" key="1">
    <citation type="submission" date="2018-02" db="EMBL/GenBank/DDBJ databases">
        <title>Solimicrobium silvestre gen. nov., sp. nov., isolated from alpine forest soil.</title>
        <authorList>
            <person name="Margesin R."/>
            <person name="Albuquerque L."/>
            <person name="Zhang D.-C."/>
            <person name="Froufe H.J.C."/>
            <person name="Severino R."/>
            <person name="Roxo I."/>
            <person name="Egas C."/>
            <person name="Da Costa M.S."/>
        </authorList>
    </citation>
    <scope>NUCLEOTIDE SEQUENCE [LARGE SCALE GENOMIC DNA]</scope>
    <source>
        <strain evidence="1 2">S20-91</strain>
    </source>
</reference>
<dbReference type="SUPFAM" id="SSF47413">
    <property type="entry name" value="lambda repressor-like DNA-binding domains"/>
    <property type="match status" value="1"/>
</dbReference>
<dbReference type="InterPro" id="IPR001387">
    <property type="entry name" value="Cro/C1-type_HTH"/>
</dbReference>
<keyword evidence="2" id="KW-1185">Reference proteome</keyword>
<sequence length="100" mass="10969">MAYMISIKFNPPGRILQQIGERAKAMRLVQNLSRESVCTRSGVPLSTLKRFETTGQIGTAQLIAIAIALDAVEDIGNLFVAKPIKSIDQLAQSKRQRGTK</sequence>
<dbReference type="Proteomes" id="UP000237839">
    <property type="component" value="Unassembled WGS sequence"/>
</dbReference>
<accession>A0A2S9H4H8</accession>
<dbReference type="EMBL" id="PUGF01000001">
    <property type="protein sequence ID" value="PRC94841.1"/>
    <property type="molecule type" value="Genomic_DNA"/>
</dbReference>
<dbReference type="GO" id="GO:0003677">
    <property type="term" value="F:DNA binding"/>
    <property type="evidence" value="ECO:0007669"/>
    <property type="project" value="InterPro"/>
</dbReference>
<evidence type="ECO:0000313" key="1">
    <source>
        <dbReference type="EMBL" id="PRC94841.1"/>
    </source>
</evidence>
<proteinExistence type="predicted"/>
<organism evidence="1 2">
    <name type="scientific">Solimicrobium silvestre</name>
    <dbReference type="NCBI Taxonomy" id="2099400"/>
    <lineage>
        <taxon>Bacteria</taxon>
        <taxon>Pseudomonadati</taxon>
        <taxon>Pseudomonadota</taxon>
        <taxon>Betaproteobacteria</taxon>
        <taxon>Burkholderiales</taxon>
        <taxon>Oxalobacteraceae</taxon>
        <taxon>Solimicrobium</taxon>
    </lineage>
</organism>
<dbReference type="InterPro" id="IPR010982">
    <property type="entry name" value="Lambda_DNA-bd_dom_sf"/>
</dbReference>
<protein>
    <recommendedName>
        <fullName evidence="3">Helix-turn-helix domain</fullName>
    </recommendedName>
</protein>
<comment type="caution">
    <text evidence="1">The sequence shown here is derived from an EMBL/GenBank/DDBJ whole genome shotgun (WGS) entry which is preliminary data.</text>
</comment>
<dbReference type="AlphaFoldDB" id="A0A2S9H4H8"/>
<name>A0A2S9H4H8_9BURK</name>
<evidence type="ECO:0000313" key="2">
    <source>
        <dbReference type="Proteomes" id="UP000237839"/>
    </source>
</evidence>
<gene>
    <name evidence="1" type="ORF">S2091_0036</name>
</gene>
<dbReference type="Gene3D" id="1.10.260.40">
    <property type="entry name" value="lambda repressor-like DNA-binding domains"/>
    <property type="match status" value="1"/>
</dbReference>